<proteinExistence type="predicted"/>
<reference evidence="1 2" key="1">
    <citation type="submission" date="2018-11" db="EMBL/GenBank/DDBJ databases">
        <authorList>
            <person name="Wuyts S."/>
        </authorList>
    </citation>
    <scope>NUCLEOTIDE SEQUENCE [LARGE SCALE GENOMIC DNA]</scope>
    <source>
        <strain evidence="1">Lactobacillus mudanjiangensis AMBF249</strain>
    </source>
</reference>
<protein>
    <submittedName>
        <fullName evidence="1">Prophage protein 14 [Lactobacillus plantarum]</fullName>
    </submittedName>
</protein>
<sequence length="181" mass="20138">MLGQVVIHSSVRVNGSLPKVMRLASQTTTETARKAGYSQPMISKLSSGAAKLPYENVRTLLDSIPEKYRPRLALEIAHELVGITPPNADGIAFSDNSLQWASYLQDETNEGLKALGEAKDELRSPRTAKSNRDPIAAVNQLLDAQFVIENALIKFCEDFDLSLVLLEKEREKVWKMAHYIN</sequence>
<organism evidence="1 2">
    <name type="scientific">Lactiplantibacillus mudanjiangensis</name>
    <dbReference type="NCBI Taxonomy" id="1296538"/>
    <lineage>
        <taxon>Bacteria</taxon>
        <taxon>Bacillati</taxon>
        <taxon>Bacillota</taxon>
        <taxon>Bacilli</taxon>
        <taxon>Lactobacillales</taxon>
        <taxon>Lactobacillaceae</taxon>
        <taxon>Lactiplantibacillus</taxon>
    </lineage>
</organism>
<dbReference type="EMBL" id="UYIG01000057">
    <property type="protein sequence ID" value="VDG27846.1"/>
    <property type="molecule type" value="Genomic_DNA"/>
</dbReference>
<name>A0A660DWW9_9LACO</name>
<evidence type="ECO:0000313" key="1">
    <source>
        <dbReference type="EMBL" id="VDG27846.1"/>
    </source>
</evidence>
<evidence type="ECO:0000313" key="2">
    <source>
        <dbReference type="Proteomes" id="UP000289996"/>
    </source>
</evidence>
<dbReference type="Proteomes" id="UP000289996">
    <property type="component" value="Unassembled WGS sequence"/>
</dbReference>
<keyword evidence="2" id="KW-1185">Reference proteome</keyword>
<accession>A0A660DWW9</accession>
<dbReference type="AlphaFoldDB" id="A0A660DWW9"/>
<dbReference type="RefSeq" id="WP_130856949.1">
    <property type="nucleotide sequence ID" value="NZ_UYIG01000057.1"/>
</dbReference>
<gene>
    <name evidence="1" type="ORF">MUDAN_MDHGFNIF_02669</name>
</gene>